<keyword evidence="5" id="KW-0521">NADP</keyword>
<dbReference type="InterPro" id="IPR020946">
    <property type="entry name" value="Flavin_mOase-like"/>
</dbReference>
<dbReference type="GO" id="GO:0050660">
    <property type="term" value="F:flavin adenine dinucleotide binding"/>
    <property type="evidence" value="ECO:0007669"/>
    <property type="project" value="InterPro"/>
</dbReference>
<evidence type="ECO:0008006" key="10">
    <source>
        <dbReference type="Google" id="ProtNLM"/>
    </source>
</evidence>
<evidence type="ECO:0000256" key="2">
    <source>
        <dbReference type="ARBA" id="ARBA00010139"/>
    </source>
</evidence>
<dbReference type="OrthoDB" id="66881at2759"/>
<protein>
    <recommendedName>
        <fullName evidence="10">FAD/NAD(P)-binding domain-containing protein</fullName>
    </recommendedName>
</protein>
<sequence>MGDPSATLPKKFKTELTDYSIRHESNTGPYADNLDVDVIIVGGGFSGIFTLKTLRERGFKAVIFEAGNDLGGTWRFNCYPGARVDSAVPEYEFSWPEVYNLWNWTTNYPDYTEIRRYFDHVDKVMDIKKDCSFHTVVVGASFDKEAGKWIVNTADGRTSKARFIILGSGFAAKRYIPAWPGIEKFKGAVHHSSFWPDEGIDVKGKHVAVIGTGASGVQISQEWGQHAGTLKLFQRTPNLALPMGRKDLTDEEQNFAKAWYPRLFEMRERSFAGFLYDAIEKETFDDTPEEREAFYQMLWDTAGFNFWLANYNDLFKNPEANTQAYNFWAKKVRERISDPKKRDILAPLKMPHYFGIKRPCLEQCWYEVLDQPNVEIVDVGKNEIKAFDETGIILEDGTHYDLDAVAIATGFDITTGGMTQMGLKSINSTELASEWAVAANTYLGTTVSGYPNMFHMYGPHGPTLLSNGPATVEVQGRWIADTITKIQRQGIKYINPTLEATKAWKNHINELSDATLFPTTRSTYMGGSVPGKAFEQVNYAGGIPKYKEEIRGVLKNWTGFEVVIGSAQNSTQSTSQSTSHIMSDIGAQTHAPTLNAAMLNETATV</sequence>
<keyword evidence="3" id="KW-0285">Flavoprotein</keyword>
<proteinExistence type="inferred from homology"/>
<evidence type="ECO:0000256" key="1">
    <source>
        <dbReference type="ARBA" id="ARBA00001974"/>
    </source>
</evidence>
<comment type="caution">
    <text evidence="8">The sequence shown here is derived from an EMBL/GenBank/DDBJ whole genome shotgun (WGS) entry which is preliminary data.</text>
</comment>
<comment type="cofactor">
    <cofactor evidence="1">
        <name>FAD</name>
        <dbReference type="ChEBI" id="CHEBI:57692"/>
    </cofactor>
</comment>
<evidence type="ECO:0000313" key="9">
    <source>
        <dbReference type="Proteomes" id="UP001140453"/>
    </source>
</evidence>
<dbReference type="PANTHER" id="PTHR43098:SF3">
    <property type="entry name" value="L-ORNITHINE N(5)-MONOOXYGENASE-RELATED"/>
    <property type="match status" value="1"/>
</dbReference>
<dbReference type="Gene3D" id="3.50.50.60">
    <property type="entry name" value="FAD/NAD(P)-binding domain"/>
    <property type="match status" value="2"/>
</dbReference>
<gene>
    <name evidence="8" type="ORF">N0V93_000293</name>
</gene>
<evidence type="ECO:0000256" key="6">
    <source>
        <dbReference type="ARBA" id="ARBA00023002"/>
    </source>
</evidence>
<keyword evidence="6" id="KW-0560">Oxidoreductase</keyword>
<dbReference type="Proteomes" id="UP001140453">
    <property type="component" value="Unassembled WGS sequence"/>
</dbReference>
<evidence type="ECO:0000256" key="5">
    <source>
        <dbReference type="ARBA" id="ARBA00022857"/>
    </source>
</evidence>
<dbReference type="GO" id="GO:0004499">
    <property type="term" value="F:N,N-dimethylaniline monooxygenase activity"/>
    <property type="evidence" value="ECO:0007669"/>
    <property type="project" value="InterPro"/>
</dbReference>
<evidence type="ECO:0000256" key="4">
    <source>
        <dbReference type="ARBA" id="ARBA00022827"/>
    </source>
</evidence>
<dbReference type="Pfam" id="PF00743">
    <property type="entry name" value="FMO-like"/>
    <property type="match status" value="1"/>
</dbReference>
<evidence type="ECO:0000256" key="3">
    <source>
        <dbReference type="ARBA" id="ARBA00022630"/>
    </source>
</evidence>
<dbReference type="AlphaFoldDB" id="A0A9W8Z1B5"/>
<organism evidence="8 9">
    <name type="scientific">Gnomoniopsis smithogilvyi</name>
    <dbReference type="NCBI Taxonomy" id="1191159"/>
    <lineage>
        <taxon>Eukaryota</taxon>
        <taxon>Fungi</taxon>
        <taxon>Dikarya</taxon>
        <taxon>Ascomycota</taxon>
        <taxon>Pezizomycotina</taxon>
        <taxon>Sordariomycetes</taxon>
        <taxon>Sordariomycetidae</taxon>
        <taxon>Diaporthales</taxon>
        <taxon>Gnomoniaceae</taxon>
        <taxon>Gnomoniopsis</taxon>
    </lineage>
</organism>
<keyword evidence="9" id="KW-1185">Reference proteome</keyword>
<keyword evidence="7" id="KW-0503">Monooxygenase</keyword>
<accession>A0A9W8Z1B5</accession>
<dbReference type="EMBL" id="JAPEVB010000001">
    <property type="protein sequence ID" value="KAJ4396076.1"/>
    <property type="molecule type" value="Genomic_DNA"/>
</dbReference>
<dbReference type="PANTHER" id="PTHR43098">
    <property type="entry name" value="L-ORNITHINE N(5)-MONOOXYGENASE-RELATED"/>
    <property type="match status" value="1"/>
</dbReference>
<dbReference type="SUPFAM" id="SSF51905">
    <property type="entry name" value="FAD/NAD(P)-binding domain"/>
    <property type="match status" value="1"/>
</dbReference>
<dbReference type="GO" id="GO:0050661">
    <property type="term" value="F:NADP binding"/>
    <property type="evidence" value="ECO:0007669"/>
    <property type="project" value="InterPro"/>
</dbReference>
<reference evidence="8" key="1">
    <citation type="submission" date="2022-10" db="EMBL/GenBank/DDBJ databases">
        <title>Tapping the CABI collections for fungal endophytes: first genome assemblies for Collariella, Neodidymelliopsis, Ascochyta clinopodiicola, Didymella pomorum, Didymosphaeria variabile, Neocosmospora piperis and Neocucurbitaria cava.</title>
        <authorList>
            <person name="Hill R."/>
        </authorList>
    </citation>
    <scope>NUCLEOTIDE SEQUENCE</scope>
    <source>
        <strain evidence="8">IMI 355082</strain>
    </source>
</reference>
<name>A0A9W8Z1B5_9PEZI</name>
<evidence type="ECO:0000313" key="8">
    <source>
        <dbReference type="EMBL" id="KAJ4396076.1"/>
    </source>
</evidence>
<dbReference type="InterPro" id="IPR036188">
    <property type="entry name" value="FAD/NAD-bd_sf"/>
</dbReference>
<dbReference type="InterPro" id="IPR050775">
    <property type="entry name" value="FAD-binding_Monooxygenases"/>
</dbReference>
<comment type="similarity">
    <text evidence="2">Belongs to the FAD-binding monooxygenase family.</text>
</comment>
<evidence type="ECO:0000256" key="7">
    <source>
        <dbReference type="ARBA" id="ARBA00023033"/>
    </source>
</evidence>
<keyword evidence="4" id="KW-0274">FAD</keyword>